<dbReference type="Gene3D" id="3.30.420.10">
    <property type="entry name" value="Ribonuclease H-like superfamily/Ribonuclease H"/>
    <property type="match status" value="1"/>
</dbReference>
<dbReference type="InterPro" id="IPR002156">
    <property type="entry name" value="RNaseH_domain"/>
</dbReference>
<dbReference type="SUPFAM" id="SSF53098">
    <property type="entry name" value="Ribonuclease H-like"/>
    <property type="match status" value="1"/>
</dbReference>
<dbReference type="AlphaFoldDB" id="A0A803NHB4"/>
<protein>
    <recommendedName>
        <fullName evidence="1">RNase H type-1 domain-containing protein</fullName>
    </recommendedName>
</protein>
<dbReference type="PANTHER" id="PTHR47074">
    <property type="entry name" value="BNAC02G40300D PROTEIN"/>
    <property type="match status" value="1"/>
</dbReference>
<keyword evidence="3" id="KW-1185">Reference proteome</keyword>
<dbReference type="CDD" id="cd06222">
    <property type="entry name" value="RNase_H_like"/>
    <property type="match status" value="1"/>
</dbReference>
<evidence type="ECO:0000259" key="1">
    <source>
        <dbReference type="Pfam" id="PF13456"/>
    </source>
</evidence>
<reference evidence="2" key="2">
    <citation type="submission" date="2021-03" db="UniProtKB">
        <authorList>
            <consortium name="EnsemblPlants"/>
        </authorList>
    </citation>
    <scope>IDENTIFICATION</scope>
</reference>
<dbReference type="Proteomes" id="UP000596661">
    <property type="component" value="Chromosome 1"/>
</dbReference>
<proteinExistence type="predicted"/>
<dbReference type="InterPro" id="IPR044730">
    <property type="entry name" value="RNase_H-like_dom_plant"/>
</dbReference>
<feature type="domain" description="RNase H type-1" evidence="1">
    <location>
        <begin position="60"/>
        <end position="178"/>
    </location>
</feature>
<evidence type="ECO:0000313" key="2">
    <source>
        <dbReference type="EnsemblPlants" id="cds.evm.model.01.1494"/>
    </source>
</evidence>
<dbReference type="PANTHER" id="PTHR47074:SF76">
    <property type="entry name" value="RNASE H TYPE-1 DOMAIN-CONTAINING PROTEIN"/>
    <property type="match status" value="1"/>
</dbReference>
<dbReference type="InterPro" id="IPR012337">
    <property type="entry name" value="RNaseH-like_sf"/>
</dbReference>
<sequence length="206" mass="22779">MDSGKTYTYFSSLPNILPTKYDYVMKADDDVYIRLNPLAKSVEPLPRVDLYYGFAWENSVNGDFATKESSGAVGVVVWDASSGILVLFAAKIPFLSVILGELVAVCKGVEVLRSLGIEEADILSDCLSLVPALYSVVAPHWNVSFLFSKVLSLLTSLSAKFFWIPRSKNHSAHALTKWGLDHSCKGFLNFWEVSPHVLTSIFSSFE</sequence>
<dbReference type="GO" id="GO:0004523">
    <property type="term" value="F:RNA-DNA hybrid ribonuclease activity"/>
    <property type="evidence" value="ECO:0007669"/>
    <property type="project" value="InterPro"/>
</dbReference>
<dbReference type="Pfam" id="PF13456">
    <property type="entry name" value="RVT_3"/>
    <property type="match status" value="1"/>
</dbReference>
<evidence type="ECO:0000313" key="3">
    <source>
        <dbReference type="Proteomes" id="UP000596661"/>
    </source>
</evidence>
<accession>A0A803NHB4</accession>
<dbReference type="GO" id="GO:0003676">
    <property type="term" value="F:nucleic acid binding"/>
    <property type="evidence" value="ECO:0007669"/>
    <property type="project" value="InterPro"/>
</dbReference>
<name>A0A803NHB4_CANSA</name>
<organism evidence="2 3">
    <name type="scientific">Cannabis sativa</name>
    <name type="common">Hemp</name>
    <name type="synonym">Marijuana</name>
    <dbReference type="NCBI Taxonomy" id="3483"/>
    <lineage>
        <taxon>Eukaryota</taxon>
        <taxon>Viridiplantae</taxon>
        <taxon>Streptophyta</taxon>
        <taxon>Embryophyta</taxon>
        <taxon>Tracheophyta</taxon>
        <taxon>Spermatophyta</taxon>
        <taxon>Magnoliopsida</taxon>
        <taxon>eudicotyledons</taxon>
        <taxon>Gunneridae</taxon>
        <taxon>Pentapetalae</taxon>
        <taxon>rosids</taxon>
        <taxon>fabids</taxon>
        <taxon>Rosales</taxon>
        <taxon>Cannabaceae</taxon>
        <taxon>Cannabis</taxon>
    </lineage>
</organism>
<dbReference type="Gramene" id="evm.model.01.1494">
    <property type="protein sequence ID" value="cds.evm.model.01.1494"/>
    <property type="gene ID" value="evm.TU.01.1494"/>
</dbReference>
<dbReference type="UniPathway" id="UPA00378"/>
<dbReference type="InterPro" id="IPR052929">
    <property type="entry name" value="RNase_H-like_EbsB-rel"/>
</dbReference>
<dbReference type="EMBL" id="UZAU01000032">
    <property type="status" value="NOT_ANNOTATED_CDS"/>
    <property type="molecule type" value="Genomic_DNA"/>
</dbReference>
<reference evidence="2" key="1">
    <citation type="submission" date="2018-11" db="EMBL/GenBank/DDBJ databases">
        <authorList>
            <person name="Grassa J C."/>
        </authorList>
    </citation>
    <scope>NUCLEOTIDE SEQUENCE [LARGE SCALE GENOMIC DNA]</scope>
</reference>
<dbReference type="InterPro" id="IPR036397">
    <property type="entry name" value="RNaseH_sf"/>
</dbReference>
<dbReference type="EnsemblPlants" id="evm.model.01.1494">
    <property type="protein sequence ID" value="cds.evm.model.01.1494"/>
    <property type="gene ID" value="evm.TU.01.1494"/>
</dbReference>